<dbReference type="GO" id="GO:0005737">
    <property type="term" value="C:cytoplasm"/>
    <property type="evidence" value="ECO:0007669"/>
    <property type="project" value="TreeGrafter"/>
</dbReference>
<reference evidence="3 4" key="1">
    <citation type="submission" date="2018-08" db="EMBL/GenBank/DDBJ databases">
        <title>Genome sequence of Marinobacter flavimaris KCTC 12185.</title>
        <authorList>
            <person name="Chun J."/>
            <person name="Kim B.-Y."/>
            <person name="Choi S.-B."/>
            <person name="Kwak M.-J."/>
        </authorList>
    </citation>
    <scope>NUCLEOTIDE SEQUENCE [LARGE SCALE GENOMIC DNA]</scope>
    <source>
        <strain evidence="3 4">KCTC 12185</strain>
    </source>
</reference>
<evidence type="ECO:0000259" key="2">
    <source>
        <dbReference type="SMART" id="SM00849"/>
    </source>
</evidence>
<dbReference type="SMART" id="SM00849">
    <property type="entry name" value="Lactamase_B"/>
    <property type="match status" value="1"/>
</dbReference>
<dbReference type="PIRSF" id="PIRSF038896">
    <property type="entry name" value="NAPE-PLD"/>
    <property type="match status" value="1"/>
</dbReference>
<dbReference type="PANTHER" id="PTHR15032">
    <property type="entry name" value="N-ACYL-PHOSPHATIDYLETHANOLAMINE-HYDROLYZING PHOSPHOLIPASE D"/>
    <property type="match status" value="1"/>
</dbReference>
<name>A0A3D8GYM8_9GAMM</name>
<dbReference type="RefSeq" id="WP_104272189.1">
    <property type="nucleotide sequence ID" value="NZ_PSSW01000014.1"/>
</dbReference>
<dbReference type="InterPro" id="IPR036866">
    <property type="entry name" value="RibonucZ/Hydroxyglut_hydro"/>
</dbReference>
<dbReference type="PANTHER" id="PTHR15032:SF4">
    <property type="entry name" value="N-ACYL-PHOSPHATIDYLETHANOLAMINE-HYDROLYZING PHOSPHOLIPASE D"/>
    <property type="match status" value="1"/>
</dbReference>
<sequence>MKRKARNVFYGLSGILAVLIVAGVAYLQHPKFGELPEGDRLSAIERSSNYQDGQFHNLVETPMFAGDKSFVEVLLENLRSDTQRLAPNGPIPSRKVDLKALDAREDLVVWFGHSSFFLQLNGQRILIDPVFSDYAAPLPFLNAAYAGTNGYRASDFPGIDALLITHDHWDHLDYSSVIQLQPKVDQVVSPLGVGSYFRGWGYEEARVWEGDWYDSFEIGNEVRIHLIPARHYSGRLLTRGKTLWAGFVIETPDRRVLFSGDSGYGPHFKAIGERFGPFDLVSLDSGQYDPRWPYIHMNPEEAVAAAEDLRAKALIPAHVGRFTLARHPWDEPFERMVAASEGKPFDLLTPMVGEPLELDQLQPARFGAWWR</sequence>
<protein>
    <submittedName>
        <fullName evidence="3">MBL fold metallo-hydrolase</fullName>
    </submittedName>
</protein>
<dbReference type="SUPFAM" id="SSF56281">
    <property type="entry name" value="Metallo-hydrolase/oxidoreductase"/>
    <property type="match status" value="1"/>
</dbReference>
<comment type="caution">
    <text evidence="3">The sequence shown here is derived from an EMBL/GenBank/DDBJ whole genome shotgun (WGS) entry which is preliminary data.</text>
</comment>
<dbReference type="InterPro" id="IPR024884">
    <property type="entry name" value="NAPE-PLD"/>
</dbReference>
<proteinExistence type="predicted"/>
<evidence type="ECO:0000313" key="4">
    <source>
        <dbReference type="Proteomes" id="UP000256431"/>
    </source>
</evidence>
<organism evidence="3 4">
    <name type="scientific">Marinobacter flavimaris</name>
    <dbReference type="NCBI Taxonomy" id="262076"/>
    <lineage>
        <taxon>Bacteria</taxon>
        <taxon>Pseudomonadati</taxon>
        <taxon>Pseudomonadota</taxon>
        <taxon>Gammaproteobacteria</taxon>
        <taxon>Pseudomonadales</taxon>
        <taxon>Marinobacteraceae</taxon>
        <taxon>Marinobacter</taxon>
    </lineage>
</organism>
<evidence type="ECO:0000256" key="1">
    <source>
        <dbReference type="SAM" id="Phobius"/>
    </source>
</evidence>
<accession>A0A3D8GYM8</accession>
<dbReference type="GO" id="GO:0070290">
    <property type="term" value="F:N-acylphosphatidylethanolamine-specific phospholipase D activity"/>
    <property type="evidence" value="ECO:0007669"/>
    <property type="project" value="InterPro"/>
</dbReference>
<dbReference type="GO" id="GO:0008270">
    <property type="term" value="F:zinc ion binding"/>
    <property type="evidence" value="ECO:0007669"/>
    <property type="project" value="InterPro"/>
</dbReference>
<evidence type="ECO:0000313" key="3">
    <source>
        <dbReference type="EMBL" id="RDU39299.1"/>
    </source>
</evidence>
<dbReference type="Pfam" id="PF12706">
    <property type="entry name" value="Lactamase_B_2"/>
    <property type="match status" value="1"/>
</dbReference>
<dbReference type="EMBL" id="QRDH01000013">
    <property type="protein sequence ID" value="RDU39299.1"/>
    <property type="molecule type" value="Genomic_DNA"/>
</dbReference>
<keyword evidence="1" id="KW-0812">Transmembrane</keyword>
<dbReference type="Gene3D" id="3.60.15.10">
    <property type="entry name" value="Ribonuclease Z/Hydroxyacylglutathione hydrolase-like"/>
    <property type="match status" value="1"/>
</dbReference>
<keyword evidence="4" id="KW-1185">Reference proteome</keyword>
<dbReference type="Proteomes" id="UP000256431">
    <property type="component" value="Unassembled WGS sequence"/>
</dbReference>
<dbReference type="AlphaFoldDB" id="A0A3D8GYM8"/>
<keyword evidence="3" id="KW-0378">Hydrolase</keyword>
<dbReference type="InterPro" id="IPR001279">
    <property type="entry name" value="Metallo-B-lactamas"/>
</dbReference>
<feature type="transmembrane region" description="Helical" evidence="1">
    <location>
        <begin position="7"/>
        <end position="27"/>
    </location>
</feature>
<feature type="domain" description="Metallo-beta-lactamase" evidence="2">
    <location>
        <begin position="112"/>
        <end position="318"/>
    </location>
</feature>
<keyword evidence="1" id="KW-1133">Transmembrane helix</keyword>
<gene>
    <name evidence="3" type="ORF">DXI23_19160</name>
</gene>
<keyword evidence="1" id="KW-0472">Membrane</keyword>